<accession>A0ACC0DSH2</accession>
<protein>
    <submittedName>
        <fullName evidence="1">Uncharacterized protein</fullName>
    </submittedName>
</protein>
<sequence>MQPAIPASLLISADPREAAKILNKNTTTTTTTRNYEIYSRTQPKSKRPNHSQKAELERKSKKKKKEALGLQLRAELPTLPPTPLTPREIIQSTTLSRSFKKSNRVFSQIADSTTDLIQSDSNTSNQLNELAQLLRGDLSSRSWIDVIQGLIQKPHTTNPQEEEDHNYQILTQTLETIQGLFVTNQTVNLPIIGGTSSKTKPDPRSSSSSEHLDPNQQLECLEESSIIITKFLGDLNDYRDRLFEIRNGCLAIEKRRRAIWNLIKLSNVAFDRSIVSTSTTDEEEDSSLSNSDDQSSSDDDDDDDDDDGLGSEHDSLSSSSGSNNDDHAGCFNEEGRSAHSPKKNTSTTTTNNSRTGPTGKSKQQPRNGGTKQAGYNDNTSRGKRVSGSSSSEGEGEVDHISPHTPPDTSLDHPLHSHIGFEKLTGPTLVPGHKNLDHHHLLSSSSDSSNSLTFDTLHSSSGPQLFSSHFNLHAHLHAPPDHTIIHKKRRAI</sequence>
<proteinExistence type="predicted"/>
<reference evidence="2" key="1">
    <citation type="journal article" date="2018" name="BMC Genomics">
        <title>Genomic insights into host adaptation between the wheat stripe rust pathogen (Puccinia striiformis f. sp. tritici) and the barley stripe rust pathogen (Puccinia striiformis f. sp. hordei).</title>
        <authorList>
            <person name="Xia C."/>
            <person name="Wang M."/>
            <person name="Yin C."/>
            <person name="Cornejo O.E."/>
            <person name="Hulbert S.H."/>
            <person name="Chen X."/>
        </authorList>
    </citation>
    <scope>NUCLEOTIDE SEQUENCE [LARGE SCALE GENOMIC DNA]</scope>
    <source>
        <strain evidence="2">93-210</strain>
    </source>
</reference>
<name>A0ACC0DSH2_9BASI</name>
<keyword evidence="2" id="KW-1185">Reference proteome</keyword>
<evidence type="ECO:0000313" key="1">
    <source>
        <dbReference type="EMBL" id="KAI7937176.1"/>
    </source>
</evidence>
<dbReference type="Proteomes" id="UP001060170">
    <property type="component" value="Chromosome 17"/>
</dbReference>
<reference evidence="2" key="2">
    <citation type="journal article" date="2018" name="Mol. Plant Microbe Interact.">
        <title>Genome sequence resources for the wheat stripe rust pathogen (Puccinia striiformis f. sp. tritici) and the barley stripe rust pathogen (Puccinia striiformis f. sp. hordei).</title>
        <authorList>
            <person name="Xia C."/>
            <person name="Wang M."/>
            <person name="Yin C."/>
            <person name="Cornejo O.E."/>
            <person name="Hulbert S.H."/>
            <person name="Chen X."/>
        </authorList>
    </citation>
    <scope>NUCLEOTIDE SEQUENCE [LARGE SCALE GENOMIC DNA]</scope>
    <source>
        <strain evidence="2">93-210</strain>
    </source>
</reference>
<organism evidence="1 2">
    <name type="scientific">Puccinia striiformis f. sp. tritici</name>
    <dbReference type="NCBI Taxonomy" id="168172"/>
    <lineage>
        <taxon>Eukaryota</taxon>
        <taxon>Fungi</taxon>
        <taxon>Dikarya</taxon>
        <taxon>Basidiomycota</taxon>
        <taxon>Pucciniomycotina</taxon>
        <taxon>Pucciniomycetes</taxon>
        <taxon>Pucciniales</taxon>
        <taxon>Pucciniaceae</taxon>
        <taxon>Puccinia</taxon>
    </lineage>
</organism>
<comment type="caution">
    <text evidence="1">The sequence shown here is derived from an EMBL/GenBank/DDBJ whole genome shotgun (WGS) entry which is preliminary data.</text>
</comment>
<reference evidence="1 2" key="3">
    <citation type="journal article" date="2022" name="Microbiol. Spectr.">
        <title>Folding features and dynamics of 3D genome architecture in plant fungal pathogens.</title>
        <authorList>
            <person name="Xia C."/>
        </authorList>
    </citation>
    <scope>NUCLEOTIDE SEQUENCE [LARGE SCALE GENOMIC DNA]</scope>
    <source>
        <strain evidence="1 2">93-210</strain>
    </source>
</reference>
<evidence type="ECO:0000313" key="2">
    <source>
        <dbReference type="Proteomes" id="UP001060170"/>
    </source>
</evidence>
<gene>
    <name evidence="1" type="ORF">MJO28_016075</name>
</gene>
<dbReference type="EMBL" id="CM045881">
    <property type="protein sequence ID" value="KAI7937176.1"/>
    <property type="molecule type" value="Genomic_DNA"/>
</dbReference>